<accession>A0A6A4H2W7</accession>
<proteinExistence type="predicted"/>
<dbReference type="EMBL" id="ML769593">
    <property type="protein sequence ID" value="KAE9392549.1"/>
    <property type="molecule type" value="Genomic_DNA"/>
</dbReference>
<evidence type="ECO:0000313" key="1">
    <source>
        <dbReference type="EMBL" id="KAE9392549.1"/>
    </source>
</evidence>
<sequence>MVLLILPQRVRPKCLQCFGITEGVSTVNLVDKSQLAQWNASFLCYLGSPTHNSINFTVPAWVVSDLCAILGLSETISFVHSTVHFETDSLCVVEQADSWLTYPSIPRQTDIVISFKLFCAARAATEVVAYFLASLLRDFFNDGLHSVCITNTAVIVDEGYTVGFVAFRNIRQGWFASIRTTPWFDVVCGSPDAFFSTWPLSDDDLGAPDQVQHAVVTARCCRLLCSDLRWVNKL</sequence>
<name>A0A6A4H2W7_9AGAR</name>
<protein>
    <submittedName>
        <fullName evidence="1">Uncharacterized protein</fullName>
    </submittedName>
</protein>
<gene>
    <name evidence="1" type="ORF">BT96DRAFT_1000276</name>
</gene>
<organism evidence="1 2">
    <name type="scientific">Gymnopus androsaceus JB14</name>
    <dbReference type="NCBI Taxonomy" id="1447944"/>
    <lineage>
        <taxon>Eukaryota</taxon>
        <taxon>Fungi</taxon>
        <taxon>Dikarya</taxon>
        <taxon>Basidiomycota</taxon>
        <taxon>Agaricomycotina</taxon>
        <taxon>Agaricomycetes</taxon>
        <taxon>Agaricomycetidae</taxon>
        <taxon>Agaricales</taxon>
        <taxon>Marasmiineae</taxon>
        <taxon>Omphalotaceae</taxon>
        <taxon>Gymnopus</taxon>
    </lineage>
</organism>
<dbReference type="Proteomes" id="UP000799118">
    <property type="component" value="Unassembled WGS sequence"/>
</dbReference>
<keyword evidence="2" id="KW-1185">Reference proteome</keyword>
<evidence type="ECO:0000313" key="2">
    <source>
        <dbReference type="Proteomes" id="UP000799118"/>
    </source>
</evidence>
<dbReference type="AlphaFoldDB" id="A0A6A4H2W7"/>
<reference evidence="1" key="1">
    <citation type="journal article" date="2019" name="Environ. Microbiol.">
        <title>Fungal ecological strategies reflected in gene transcription - a case study of two litter decomposers.</title>
        <authorList>
            <person name="Barbi F."/>
            <person name="Kohler A."/>
            <person name="Barry K."/>
            <person name="Baskaran P."/>
            <person name="Daum C."/>
            <person name="Fauchery L."/>
            <person name="Ihrmark K."/>
            <person name="Kuo A."/>
            <person name="LaButti K."/>
            <person name="Lipzen A."/>
            <person name="Morin E."/>
            <person name="Grigoriev I.V."/>
            <person name="Henrissat B."/>
            <person name="Lindahl B."/>
            <person name="Martin F."/>
        </authorList>
    </citation>
    <scope>NUCLEOTIDE SEQUENCE</scope>
    <source>
        <strain evidence="1">JB14</strain>
    </source>
</reference>
<dbReference type="OrthoDB" id="3041043at2759"/>